<protein>
    <recommendedName>
        <fullName evidence="2">Prepilin type IV endopeptidase peptidase domain-containing protein</fullName>
    </recommendedName>
</protein>
<feature type="transmembrane region" description="Helical" evidence="1">
    <location>
        <begin position="37"/>
        <end position="55"/>
    </location>
</feature>
<feature type="transmembrane region" description="Helical" evidence="1">
    <location>
        <begin position="153"/>
        <end position="175"/>
    </location>
</feature>
<gene>
    <name evidence="3" type="ORF">TRP8649_01666</name>
</gene>
<evidence type="ECO:0000313" key="4">
    <source>
        <dbReference type="Proteomes" id="UP000225972"/>
    </source>
</evidence>
<dbReference type="AlphaFoldDB" id="A0A238JA18"/>
<evidence type="ECO:0000313" key="3">
    <source>
        <dbReference type="EMBL" id="SMX27560.1"/>
    </source>
</evidence>
<dbReference type="InterPro" id="IPR000045">
    <property type="entry name" value="Prepilin_IV_endopep_pep"/>
</dbReference>
<keyword evidence="1" id="KW-1133">Transmembrane helix</keyword>
<dbReference type="EMBL" id="FXXP01000001">
    <property type="protein sequence ID" value="SMX27560.1"/>
    <property type="molecule type" value="Genomic_DNA"/>
</dbReference>
<evidence type="ECO:0000256" key="1">
    <source>
        <dbReference type="SAM" id="Phobius"/>
    </source>
</evidence>
<dbReference type="RefSeq" id="WP_099243822.1">
    <property type="nucleotide sequence ID" value="NZ_FXXP01000001.1"/>
</dbReference>
<accession>A0A238JA18</accession>
<evidence type="ECO:0000259" key="2">
    <source>
        <dbReference type="Pfam" id="PF01478"/>
    </source>
</evidence>
<dbReference type="Gene3D" id="1.20.120.1220">
    <property type="match status" value="1"/>
</dbReference>
<feature type="transmembrane region" description="Helical" evidence="1">
    <location>
        <begin position="61"/>
        <end position="81"/>
    </location>
</feature>
<keyword evidence="1" id="KW-0472">Membrane</keyword>
<dbReference type="Proteomes" id="UP000225972">
    <property type="component" value="Unassembled WGS sequence"/>
</dbReference>
<dbReference type="Pfam" id="PF01478">
    <property type="entry name" value="Peptidase_A24"/>
    <property type="match status" value="1"/>
</dbReference>
<reference evidence="4" key="1">
    <citation type="submission" date="2017-05" db="EMBL/GenBank/DDBJ databases">
        <authorList>
            <person name="Rodrigo-Torres L."/>
            <person name="Arahal R. D."/>
            <person name="Lucena T."/>
        </authorList>
    </citation>
    <scope>NUCLEOTIDE SEQUENCE [LARGE SCALE GENOMIC DNA]</scope>
    <source>
        <strain evidence="4">CECT 8649</strain>
    </source>
</reference>
<keyword evidence="1" id="KW-0812">Transmembrane</keyword>
<feature type="domain" description="Prepilin type IV endopeptidase peptidase" evidence="2">
    <location>
        <begin position="14"/>
        <end position="114"/>
    </location>
</feature>
<keyword evidence="4" id="KW-1185">Reference proteome</keyword>
<feature type="transmembrane region" description="Helical" evidence="1">
    <location>
        <begin position="6"/>
        <end position="25"/>
    </location>
</feature>
<dbReference type="GO" id="GO:0016020">
    <property type="term" value="C:membrane"/>
    <property type="evidence" value="ECO:0007669"/>
    <property type="project" value="InterPro"/>
</dbReference>
<dbReference type="OrthoDB" id="7709484at2"/>
<sequence>MHIPATQALLFAILVVPICIYTFYVDMKLKKISNLTVWALFATFIVIGVFTMPFTEFLWRFAHYGVVFAIGLLMWMIRQVGAGDVKFAAVMALFIHQGDLRLMLFIGIAAMLAATVTTLLVTFSPLKRLAPEWKTWRMRDPSNPDSVGGGKQFTLPMGTGLGLMLCAYLVMGALYGA</sequence>
<dbReference type="GO" id="GO:0004190">
    <property type="term" value="F:aspartic-type endopeptidase activity"/>
    <property type="evidence" value="ECO:0007669"/>
    <property type="project" value="InterPro"/>
</dbReference>
<proteinExistence type="predicted"/>
<name>A0A238JA18_9RHOB</name>
<organism evidence="3 4">
    <name type="scientific">Pelagimonas phthalicica</name>
    <dbReference type="NCBI Taxonomy" id="1037362"/>
    <lineage>
        <taxon>Bacteria</taxon>
        <taxon>Pseudomonadati</taxon>
        <taxon>Pseudomonadota</taxon>
        <taxon>Alphaproteobacteria</taxon>
        <taxon>Rhodobacterales</taxon>
        <taxon>Roseobacteraceae</taxon>
        <taxon>Pelagimonas</taxon>
    </lineage>
</organism>
<feature type="transmembrane region" description="Helical" evidence="1">
    <location>
        <begin position="102"/>
        <end position="123"/>
    </location>
</feature>